<sequence length="156" mass="17832">MVSHPNEYAPVATPLTTILSGIQMRYLRTPHDELALALPHPVRFPEWAVTNVMGFEYHGSRGGCGTVQEPSETDGGEQQRHQYVLGDVVIPWRQRRWSRHRHWRSHRWLSWNRRGRTRYGGMDVERGGLLLEDKEEISPPSTLSGGGVKKRSPMAP</sequence>
<organism evidence="2 3">
    <name type="scientific">Stephanodiscus triporus</name>
    <dbReference type="NCBI Taxonomy" id="2934178"/>
    <lineage>
        <taxon>Eukaryota</taxon>
        <taxon>Sar</taxon>
        <taxon>Stramenopiles</taxon>
        <taxon>Ochrophyta</taxon>
        <taxon>Bacillariophyta</taxon>
        <taxon>Coscinodiscophyceae</taxon>
        <taxon>Thalassiosirophycidae</taxon>
        <taxon>Stephanodiscales</taxon>
        <taxon>Stephanodiscaceae</taxon>
        <taxon>Stephanodiscus</taxon>
    </lineage>
</organism>
<evidence type="ECO:0000313" key="2">
    <source>
        <dbReference type="EMBL" id="KAL3764828.1"/>
    </source>
</evidence>
<dbReference type="Proteomes" id="UP001530315">
    <property type="component" value="Unassembled WGS sequence"/>
</dbReference>
<gene>
    <name evidence="2" type="ORF">ACHAW5_009046</name>
</gene>
<protein>
    <submittedName>
        <fullName evidence="2">Uncharacterized protein</fullName>
    </submittedName>
</protein>
<proteinExistence type="predicted"/>
<evidence type="ECO:0000256" key="1">
    <source>
        <dbReference type="SAM" id="MobiDB-lite"/>
    </source>
</evidence>
<name>A0ABD3MPK8_9STRA</name>
<feature type="region of interest" description="Disordered" evidence="1">
    <location>
        <begin position="131"/>
        <end position="156"/>
    </location>
</feature>
<keyword evidence="3" id="KW-1185">Reference proteome</keyword>
<dbReference type="AlphaFoldDB" id="A0ABD3MPK8"/>
<reference evidence="2 3" key="1">
    <citation type="submission" date="2024-10" db="EMBL/GenBank/DDBJ databases">
        <title>Updated reference genomes for cyclostephanoid diatoms.</title>
        <authorList>
            <person name="Roberts W.R."/>
            <person name="Alverson A.J."/>
        </authorList>
    </citation>
    <scope>NUCLEOTIDE SEQUENCE [LARGE SCALE GENOMIC DNA]</scope>
    <source>
        <strain evidence="2 3">AJA276-08</strain>
    </source>
</reference>
<accession>A0ABD3MPK8</accession>
<evidence type="ECO:0000313" key="3">
    <source>
        <dbReference type="Proteomes" id="UP001530315"/>
    </source>
</evidence>
<dbReference type="EMBL" id="JALLAZ020001764">
    <property type="protein sequence ID" value="KAL3764828.1"/>
    <property type="molecule type" value="Genomic_DNA"/>
</dbReference>
<comment type="caution">
    <text evidence="2">The sequence shown here is derived from an EMBL/GenBank/DDBJ whole genome shotgun (WGS) entry which is preliminary data.</text>
</comment>